<accession>E0V905</accession>
<dbReference type="GO" id="GO:0005886">
    <property type="term" value="C:plasma membrane"/>
    <property type="evidence" value="ECO:0007669"/>
    <property type="project" value="TreeGrafter"/>
</dbReference>
<reference evidence="4" key="2">
    <citation type="submission" date="2007-04" db="EMBL/GenBank/DDBJ databases">
        <title>The genome of the human body louse.</title>
        <authorList>
            <consortium name="The Human Body Louse Genome Consortium"/>
            <person name="Kirkness E."/>
            <person name="Walenz B."/>
            <person name="Hass B."/>
            <person name="Bruggner R."/>
            <person name="Strausberg R."/>
        </authorList>
    </citation>
    <scope>NUCLEOTIDE SEQUENCE</scope>
    <source>
        <strain evidence="4">USDA</strain>
    </source>
</reference>
<name>E0V905_PEDHC</name>
<dbReference type="EMBL" id="DS234988">
    <property type="protein sequence ID" value="EEB09861.1"/>
    <property type="molecule type" value="Genomic_DNA"/>
</dbReference>
<dbReference type="CTD" id="8233339"/>
<evidence type="ECO:0000256" key="2">
    <source>
        <dbReference type="SAM" id="MobiDB-lite"/>
    </source>
</evidence>
<dbReference type="Gene3D" id="1.20.58.80">
    <property type="entry name" value="Phosphotransferase system, lactose/cellobiose-type IIA subunit"/>
    <property type="match status" value="1"/>
</dbReference>
<dbReference type="VEuPathDB" id="VectorBase:PHUM002930"/>
<dbReference type="AlphaFoldDB" id="E0V905"/>
<proteinExistence type="predicted"/>
<dbReference type="InterPro" id="IPR009686">
    <property type="entry name" value="Senescence/spartin_C"/>
</dbReference>
<feature type="domain" description="Senescence" evidence="3">
    <location>
        <begin position="300"/>
        <end position="453"/>
    </location>
</feature>
<dbReference type="OrthoDB" id="20821at2759"/>
<dbReference type="HOGENOM" id="CLU_019310_1_0_1"/>
<dbReference type="GO" id="GO:0051301">
    <property type="term" value="P:cell division"/>
    <property type="evidence" value="ECO:0007669"/>
    <property type="project" value="TreeGrafter"/>
</dbReference>
<feature type="coiled-coil region" evidence="1">
    <location>
        <begin position="150"/>
        <end position="179"/>
    </location>
</feature>
<feature type="compositionally biased region" description="Low complexity" evidence="2">
    <location>
        <begin position="479"/>
        <end position="496"/>
    </location>
</feature>
<dbReference type="Pfam" id="PF06911">
    <property type="entry name" value="Senescence"/>
    <property type="match status" value="1"/>
</dbReference>
<dbReference type="eggNOG" id="KOG2709">
    <property type="taxonomic scope" value="Eukaryota"/>
</dbReference>
<dbReference type="RefSeq" id="XP_002422599.1">
    <property type="nucleotide sequence ID" value="XM_002422554.1"/>
</dbReference>
<dbReference type="EMBL" id="AAZO01000040">
    <property type="status" value="NOT_ANNOTATED_CDS"/>
    <property type="molecule type" value="Genomic_DNA"/>
</dbReference>
<feature type="region of interest" description="Disordered" evidence="2">
    <location>
        <begin position="476"/>
        <end position="496"/>
    </location>
</feature>
<gene>
    <name evidence="5" type="primary">8233339</name>
    <name evidence="4" type="ORF">Phum_PHUM002930</name>
</gene>
<keyword evidence="1" id="KW-0175">Coiled coil</keyword>
<organism>
    <name type="scientific">Pediculus humanus subsp. corporis</name>
    <name type="common">Body louse</name>
    <dbReference type="NCBI Taxonomy" id="121224"/>
    <lineage>
        <taxon>Eukaryota</taxon>
        <taxon>Metazoa</taxon>
        <taxon>Ecdysozoa</taxon>
        <taxon>Arthropoda</taxon>
        <taxon>Hexapoda</taxon>
        <taxon>Insecta</taxon>
        <taxon>Pterygota</taxon>
        <taxon>Neoptera</taxon>
        <taxon>Paraneoptera</taxon>
        <taxon>Psocodea</taxon>
        <taxon>Troctomorpha</taxon>
        <taxon>Phthiraptera</taxon>
        <taxon>Anoplura</taxon>
        <taxon>Pediculidae</taxon>
        <taxon>Pediculus</taxon>
    </lineage>
</organism>
<dbReference type="PANTHER" id="PTHR21068:SF43">
    <property type="entry name" value="SPARTIN"/>
    <property type="match status" value="1"/>
</dbReference>
<protein>
    <recommendedName>
        <fullName evidence="3">Senescence domain-containing protein</fullName>
    </recommendedName>
</protein>
<evidence type="ECO:0000313" key="6">
    <source>
        <dbReference type="Proteomes" id="UP000009046"/>
    </source>
</evidence>
<dbReference type="InParanoid" id="E0V905"/>
<dbReference type="OMA" id="AYIFPDV"/>
<dbReference type="STRING" id="121224.E0V905"/>
<dbReference type="FunCoup" id="E0V905">
    <property type="interactions" value="370"/>
</dbReference>
<evidence type="ECO:0000313" key="5">
    <source>
        <dbReference type="EnsemblMetazoa" id="PHUM002930-PA"/>
    </source>
</evidence>
<dbReference type="GO" id="GO:0030514">
    <property type="term" value="P:negative regulation of BMP signaling pathway"/>
    <property type="evidence" value="ECO:0007669"/>
    <property type="project" value="TreeGrafter"/>
</dbReference>
<evidence type="ECO:0000313" key="4">
    <source>
        <dbReference type="EMBL" id="EEB09861.1"/>
    </source>
</evidence>
<evidence type="ECO:0000259" key="3">
    <source>
        <dbReference type="Pfam" id="PF06911"/>
    </source>
</evidence>
<evidence type="ECO:0000256" key="1">
    <source>
        <dbReference type="SAM" id="Coils"/>
    </source>
</evidence>
<sequence>MAKNTSNVDVKQLNELLTEFGENYTEAYFNIEKATKMDEEGKIDNANQALAIPIKEPSKPDFSWEKTLAMLQKLKKTRKEITLRIETLKSNTEFTPTELPPSYEDAVSDASLKLERVGISDNGNNPDLPGSSKSDDLYIPPSMVYDPLLLANLNINLETNSQNNDLLQSENEIKIAENEDIIFSCNNVLLYFIAPDGRVSSTTEPNKLIIARIYDENSEERTFLQVGSFVYPLIPGVSPCTRSKEGIFVLPDISSNLKGAAVGIIVPEELEDQFHEIFNSLLNEVKVSGRSSASISGTSKLLKGASYLASNIIRGAGTTAKYLDSSVPRFMDNMNPSTAPTEIDPNVQKAVEMAKVVTGKAVNVTEYLATKVGMATAALGRYLGPHIQNQSSKLLTSVTNMSELEATQTVDSALNTVTNAVEGVSIIYGGLETAANILARSLSNNTVKIIEYKVLKPKGFVKATLRGAGNALLEERKNVTNQSDSNLNNNNNNKSQ</sequence>
<dbReference type="InterPro" id="IPR045036">
    <property type="entry name" value="Spartin-like"/>
</dbReference>
<reference evidence="5" key="3">
    <citation type="submission" date="2021-02" db="UniProtKB">
        <authorList>
            <consortium name="EnsemblMetazoa"/>
        </authorList>
    </citation>
    <scope>IDENTIFICATION</scope>
    <source>
        <strain evidence="5">USDA</strain>
    </source>
</reference>
<dbReference type="KEGG" id="phu:Phum_PHUM002930"/>
<dbReference type="PANTHER" id="PTHR21068">
    <property type="entry name" value="SPARTIN"/>
    <property type="match status" value="1"/>
</dbReference>
<dbReference type="GeneID" id="8233339"/>
<reference evidence="4" key="1">
    <citation type="submission" date="2007-04" db="EMBL/GenBank/DDBJ databases">
        <title>Annotation of Pediculus humanus corporis strain USDA.</title>
        <authorList>
            <person name="Kirkness E."/>
            <person name="Hannick L."/>
            <person name="Hass B."/>
            <person name="Bruggner R."/>
            <person name="Lawson D."/>
            <person name="Bidwell S."/>
            <person name="Joardar V."/>
            <person name="Caler E."/>
            <person name="Walenz B."/>
            <person name="Inman J."/>
            <person name="Schobel S."/>
            <person name="Galinsky K."/>
            <person name="Amedeo P."/>
            <person name="Strausberg R."/>
        </authorList>
    </citation>
    <scope>NUCLEOTIDE SEQUENCE</scope>
    <source>
        <strain evidence="4">USDA</strain>
    </source>
</reference>
<keyword evidence="6" id="KW-1185">Reference proteome</keyword>
<dbReference type="Proteomes" id="UP000009046">
    <property type="component" value="Unassembled WGS sequence"/>
</dbReference>
<dbReference type="EnsemblMetazoa" id="PHUM002930-RA">
    <property type="protein sequence ID" value="PHUM002930-PA"/>
    <property type="gene ID" value="PHUM002930"/>
</dbReference>